<evidence type="ECO:0000256" key="2">
    <source>
        <dbReference type="ARBA" id="ARBA00022490"/>
    </source>
</evidence>
<dbReference type="PANTHER" id="PTHR13182:SF8">
    <property type="entry name" value="CYTOPLASMIC 60S SUBUNIT BIOGENESIS FACTOR ZNF622"/>
    <property type="match status" value="1"/>
</dbReference>
<dbReference type="GO" id="GO:0003676">
    <property type="term" value="F:nucleic acid binding"/>
    <property type="evidence" value="ECO:0007669"/>
    <property type="project" value="InterPro"/>
</dbReference>
<keyword evidence="2" id="KW-0963">Cytoplasm</keyword>
<dbReference type="Pfam" id="PF12171">
    <property type="entry name" value="zf-C2H2_jaz"/>
    <property type="match status" value="1"/>
</dbReference>
<protein>
    <recommendedName>
        <fullName evidence="9">C2H2-type domain-containing protein</fullName>
    </recommendedName>
</protein>
<dbReference type="GO" id="GO:0008270">
    <property type="term" value="F:zinc ion binding"/>
    <property type="evidence" value="ECO:0007669"/>
    <property type="project" value="UniProtKB-KW"/>
</dbReference>
<dbReference type="Gene3D" id="3.30.160.60">
    <property type="entry name" value="Classic Zinc Finger"/>
    <property type="match status" value="1"/>
</dbReference>
<proteinExistence type="inferred from homology"/>
<accession>A0A1Y1VE80</accession>
<evidence type="ECO:0000256" key="5">
    <source>
        <dbReference type="ARBA" id="ARBA00022737"/>
    </source>
</evidence>
<dbReference type="SUPFAM" id="SSF57667">
    <property type="entry name" value="beta-beta-alpha zinc fingers"/>
    <property type="match status" value="2"/>
</dbReference>
<dbReference type="InterPro" id="IPR003604">
    <property type="entry name" value="Matrin/U1-like-C_Znf_C2H2"/>
</dbReference>
<keyword evidence="3" id="KW-0690">Ribosome biogenesis</keyword>
<dbReference type="GO" id="GO:0030687">
    <property type="term" value="C:preribosome, large subunit precursor"/>
    <property type="evidence" value="ECO:0007669"/>
    <property type="project" value="TreeGrafter"/>
</dbReference>
<organism evidence="10 11">
    <name type="scientific">Piromyces finnis</name>
    <dbReference type="NCBI Taxonomy" id="1754191"/>
    <lineage>
        <taxon>Eukaryota</taxon>
        <taxon>Fungi</taxon>
        <taxon>Fungi incertae sedis</taxon>
        <taxon>Chytridiomycota</taxon>
        <taxon>Chytridiomycota incertae sedis</taxon>
        <taxon>Neocallimastigomycetes</taxon>
        <taxon>Neocallimastigales</taxon>
        <taxon>Neocallimastigaceae</taxon>
        <taxon>Piromyces</taxon>
    </lineage>
</organism>
<comment type="caution">
    <text evidence="10">The sequence shown here is derived from an EMBL/GenBank/DDBJ whole genome shotgun (WGS) entry which is preliminary data.</text>
</comment>
<dbReference type="GO" id="GO:0005737">
    <property type="term" value="C:cytoplasm"/>
    <property type="evidence" value="ECO:0007669"/>
    <property type="project" value="UniProtKB-SubCell"/>
</dbReference>
<dbReference type="InterPro" id="IPR040025">
    <property type="entry name" value="Znf622/Rei1/Reh1"/>
</dbReference>
<dbReference type="InterPro" id="IPR022755">
    <property type="entry name" value="Znf_C2H2_jaz"/>
</dbReference>
<dbReference type="SMART" id="SM00451">
    <property type="entry name" value="ZnF_U1"/>
    <property type="match status" value="2"/>
</dbReference>
<dbReference type="PANTHER" id="PTHR13182">
    <property type="entry name" value="ZINC FINGER PROTEIN 622"/>
    <property type="match status" value="1"/>
</dbReference>
<comment type="similarity">
    <text evidence="8">Belongs to the REI1 family.</text>
</comment>
<keyword evidence="11" id="KW-1185">Reference proteome</keyword>
<dbReference type="InterPro" id="IPR036236">
    <property type="entry name" value="Znf_C2H2_sf"/>
</dbReference>
<dbReference type="EMBL" id="MCFH01000015">
    <property type="protein sequence ID" value="ORX52579.1"/>
    <property type="molecule type" value="Genomic_DNA"/>
</dbReference>
<evidence type="ECO:0000256" key="6">
    <source>
        <dbReference type="ARBA" id="ARBA00022771"/>
    </source>
</evidence>
<reference evidence="10 11" key="1">
    <citation type="submission" date="2016-08" db="EMBL/GenBank/DDBJ databases">
        <title>Genomes of anaerobic fungi encode conserved fungal cellulosomes for biomass hydrolysis.</title>
        <authorList>
            <consortium name="DOE Joint Genome Institute"/>
            <person name="Haitjema C.H."/>
            <person name="Gilmore S.P."/>
            <person name="Henske J.K."/>
            <person name="Solomon K.V."/>
            <person name="De Groot R."/>
            <person name="Kuo A."/>
            <person name="Mondo S.J."/>
            <person name="Salamov A.A."/>
            <person name="Labutti K."/>
            <person name="Zhao Z."/>
            <person name="Chiniquy J."/>
            <person name="Barry K."/>
            <person name="Brewer H.M."/>
            <person name="Purvine S.O."/>
            <person name="Wright A.T."/>
            <person name="Boxma B."/>
            <person name="Van Alen T."/>
            <person name="Hackstein J.H."/>
            <person name="Baker S.E."/>
            <person name="Grigoriev I.V."/>
            <person name="O'Malley M.A."/>
        </authorList>
    </citation>
    <scope>NUCLEOTIDE SEQUENCE [LARGE SCALE GENOMIC DNA]</scope>
    <source>
        <strain evidence="11">finn</strain>
    </source>
</reference>
<sequence length="391" mass="45634">MEPRIITGNTTTFTCLTCKVLLKDIESQREHYKMDWHKYNLKRKVADLPSITEAEFNEKIKKQIEENELASQIKVWNCEFCKKTFNTENAYKNHEISKKHIEKVAKYEKNNELNNDESDDDLSDDNNNPKEVKINWKKRFAEAETEEEFNKILDEKIKASKILEETECLFCDFKGNTFEEKMKHMTVEHSFFIPDIEYLANLKALIAYLGEKISIGNTCLYCERMFHSLEAVRKHMLDKGHNKISYEDGPDLEIGNFYDFSVLDDEDEEMINGEENEGYNQALTITSEGTELILPSGAHIGHRDFKRYYNQNIHENSDSKTTSIIAQRSKTQDNMIGSSGMTIEGERLEKMKAARNELKKYAKEKGVIGQKANDFHIPWGRRGNFKRVFIR</sequence>
<dbReference type="InterPro" id="IPR013087">
    <property type="entry name" value="Znf_C2H2_type"/>
</dbReference>
<gene>
    <name evidence="10" type="ORF">BCR36DRAFT_324486</name>
</gene>
<keyword evidence="4" id="KW-0479">Metal-binding</keyword>
<comment type="subcellular location">
    <subcellularLocation>
        <location evidence="1">Cytoplasm</location>
    </subcellularLocation>
</comment>
<keyword evidence="6" id="KW-0863">Zinc-finger</keyword>
<feature type="domain" description="C2H2-type" evidence="9">
    <location>
        <begin position="78"/>
        <end position="100"/>
    </location>
</feature>
<evidence type="ECO:0000313" key="11">
    <source>
        <dbReference type="Proteomes" id="UP000193719"/>
    </source>
</evidence>
<dbReference type="STRING" id="1754191.A0A1Y1VE80"/>
<dbReference type="InterPro" id="IPR041661">
    <property type="entry name" value="ZN622/Rei1/Reh1_Znf-C2H2"/>
</dbReference>
<evidence type="ECO:0000256" key="8">
    <source>
        <dbReference type="ARBA" id="ARBA00034126"/>
    </source>
</evidence>
<name>A0A1Y1VE80_9FUNG</name>
<reference evidence="10 11" key="2">
    <citation type="submission" date="2016-08" db="EMBL/GenBank/DDBJ databases">
        <title>Pervasive Adenine N6-methylation of Active Genes in Fungi.</title>
        <authorList>
            <consortium name="DOE Joint Genome Institute"/>
            <person name="Mondo S.J."/>
            <person name="Dannebaum R.O."/>
            <person name="Kuo R.C."/>
            <person name="Labutti K."/>
            <person name="Haridas S."/>
            <person name="Kuo A."/>
            <person name="Salamov A."/>
            <person name="Ahrendt S.R."/>
            <person name="Lipzen A."/>
            <person name="Sullivan W."/>
            <person name="Andreopoulos W.B."/>
            <person name="Clum A."/>
            <person name="Lindquist E."/>
            <person name="Daum C."/>
            <person name="Ramamoorthy G.K."/>
            <person name="Gryganskyi A."/>
            <person name="Culley D."/>
            <person name="Magnuson J.K."/>
            <person name="James T.Y."/>
            <person name="O'Malley M.A."/>
            <person name="Stajich J.E."/>
            <person name="Spatafora J.W."/>
            <person name="Visel A."/>
            <person name="Grigoriev I.V."/>
        </authorList>
    </citation>
    <scope>NUCLEOTIDE SEQUENCE [LARGE SCALE GENOMIC DNA]</scope>
    <source>
        <strain evidence="11">finn</strain>
    </source>
</reference>
<dbReference type="AlphaFoldDB" id="A0A1Y1VE80"/>
<evidence type="ECO:0000256" key="7">
    <source>
        <dbReference type="ARBA" id="ARBA00022833"/>
    </source>
</evidence>
<dbReference type="GO" id="GO:0042273">
    <property type="term" value="P:ribosomal large subunit biogenesis"/>
    <property type="evidence" value="ECO:0007669"/>
    <property type="project" value="TreeGrafter"/>
</dbReference>
<evidence type="ECO:0000313" key="10">
    <source>
        <dbReference type="EMBL" id="ORX52579.1"/>
    </source>
</evidence>
<keyword evidence="7" id="KW-0862">Zinc</keyword>
<dbReference type="OrthoDB" id="19329at2759"/>
<evidence type="ECO:0000259" key="9">
    <source>
        <dbReference type="PROSITE" id="PS00028"/>
    </source>
</evidence>
<evidence type="ECO:0000256" key="4">
    <source>
        <dbReference type="ARBA" id="ARBA00022723"/>
    </source>
</evidence>
<dbReference type="SMART" id="SM00355">
    <property type="entry name" value="ZnF_C2H2"/>
    <property type="match status" value="4"/>
</dbReference>
<evidence type="ECO:0000256" key="1">
    <source>
        <dbReference type="ARBA" id="ARBA00004496"/>
    </source>
</evidence>
<keyword evidence="5" id="KW-0677">Repeat</keyword>
<dbReference type="Pfam" id="PF12756">
    <property type="entry name" value="zf-C2H2_2"/>
    <property type="match status" value="1"/>
</dbReference>
<dbReference type="Proteomes" id="UP000193719">
    <property type="component" value="Unassembled WGS sequence"/>
</dbReference>
<dbReference type="PROSITE" id="PS00028">
    <property type="entry name" value="ZINC_FINGER_C2H2_1"/>
    <property type="match status" value="1"/>
</dbReference>
<evidence type="ECO:0000256" key="3">
    <source>
        <dbReference type="ARBA" id="ARBA00022517"/>
    </source>
</evidence>